<dbReference type="AlphaFoldDB" id="A0AAW1I9A0"/>
<evidence type="ECO:0000313" key="2">
    <source>
        <dbReference type="Proteomes" id="UP001458880"/>
    </source>
</evidence>
<protein>
    <submittedName>
        <fullName evidence="1">Uncharacterized protein</fullName>
    </submittedName>
</protein>
<dbReference type="Proteomes" id="UP001458880">
    <property type="component" value="Unassembled WGS sequence"/>
</dbReference>
<accession>A0AAW1I9A0</accession>
<sequence length="124" mass="13629">MLWGRRHKAASMECSYALKGVFKCGLCNRTVPTSLLYEFNCELSCINSIPRQWDLAIMNVVELLEELECPDEIPIPPDEIILFSPENANNGITDSDIGDAELATLINFPKSQLGNDVGTLGAPT</sequence>
<dbReference type="EMBL" id="JASPKY010000755">
    <property type="protein sequence ID" value="KAK9685728.1"/>
    <property type="molecule type" value="Genomic_DNA"/>
</dbReference>
<name>A0AAW1I9A0_POPJA</name>
<keyword evidence="2" id="KW-1185">Reference proteome</keyword>
<proteinExistence type="predicted"/>
<comment type="caution">
    <text evidence="1">The sequence shown here is derived from an EMBL/GenBank/DDBJ whole genome shotgun (WGS) entry which is preliminary data.</text>
</comment>
<organism evidence="1 2">
    <name type="scientific">Popillia japonica</name>
    <name type="common">Japanese beetle</name>
    <dbReference type="NCBI Taxonomy" id="7064"/>
    <lineage>
        <taxon>Eukaryota</taxon>
        <taxon>Metazoa</taxon>
        <taxon>Ecdysozoa</taxon>
        <taxon>Arthropoda</taxon>
        <taxon>Hexapoda</taxon>
        <taxon>Insecta</taxon>
        <taxon>Pterygota</taxon>
        <taxon>Neoptera</taxon>
        <taxon>Endopterygota</taxon>
        <taxon>Coleoptera</taxon>
        <taxon>Polyphaga</taxon>
        <taxon>Scarabaeiformia</taxon>
        <taxon>Scarabaeidae</taxon>
        <taxon>Rutelinae</taxon>
        <taxon>Popillia</taxon>
    </lineage>
</organism>
<reference evidence="1 2" key="1">
    <citation type="journal article" date="2024" name="BMC Genomics">
        <title>De novo assembly and annotation of Popillia japonica's genome with initial clues to its potential as an invasive pest.</title>
        <authorList>
            <person name="Cucini C."/>
            <person name="Boschi S."/>
            <person name="Funari R."/>
            <person name="Cardaioli E."/>
            <person name="Iannotti N."/>
            <person name="Marturano G."/>
            <person name="Paoli F."/>
            <person name="Bruttini M."/>
            <person name="Carapelli A."/>
            <person name="Frati F."/>
            <person name="Nardi F."/>
        </authorList>
    </citation>
    <scope>NUCLEOTIDE SEQUENCE [LARGE SCALE GENOMIC DNA]</scope>
    <source>
        <strain evidence="1">DMR45628</strain>
    </source>
</reference>
<gene>
    <name evidence="1" type="ORF">QE152_g37716</name>
</gene>
<evidence type="ECO:0000313" key="1">
    <source>
        <dbReference type="EMBL" id="KAK9685728.1"/>
    </source>
</evidence>